<name>A0A1B2DDU2_9BACL</name>
<keyword evidence="2" id="KW-0560">Oxidoreductase</keyword>
<dbReference type="AlphaFoldDB" id="A0A1B2DDU2"/>
<accession>A0A1B2DDU2</accession>
<dbReference type="InterPro" id="IPR002347">
    <property type="entry name" value="SDR_fam"/>
</dbReference>
<dbReference type="EMBL" id="CP016808">
    <property type="protein sequence ID" value="ANY65882.1"/>
    <property type="molecule type" value="Genomic_DNA"/>
</dbReference>
<reference evidence="3" key="1">
    <citation type="submission" date="2016-08" db="EMBL/GenBank/DDBJ databases">
        <title>Complete Genome Seqeunce of Paenibacillus sp. BIHB 4019 from tea rhizoplane.</title>
        <authorList>
            <person name="Thakur R."/>
            <person name="Swarnkar M.K."/>
            <person name="Gulati A."/>
        </authorList>
    </citation>
    <scope>NUCLEOTIDE SEQUENCE [LARGE SCALE GENOMIC DNA]</scope>
    <source>
        <strain evidence="3">BIHB4019</strain>
    </source>
</reference>
<evidence type="ECO:0000256" key="2">
    <source>
        <dbReference type="ARBA" id="ARBA00023002"/>
    </source>
</evidence>
<organism evidence="3">
    <name type="scientific">Paenibacillus sp. BIHB 4019</name>
    <dbReference type="NCBI Taxonomy" id="1870819"/>
    <lineage>
        <taxon>Bacteria</taxon>
        <taxon>Bacillati</taxon>
        <taxon>Bacillota</taxon>
        <taxon>Bacilli</taxon>
        <taxon>Bacillales</taxon>
        <taxon>Paenibacillaceae</taxon>
        <taxon>Paenibacillus</taxon>
    </lineage>
</organism>
<dbReference type="GO" id="GO:0016491">
    <property type="term" value="F:oxidoreductase activity"/>
    <property type="evidence" value="ECO:0007669"/>
    <property type="project" value="UniProtKB-KW"/>
</dbReference>
<dbReference type="PANTHER" id="PTHR24320:SF148">
    <property type="entry name" value="NAD(P)-BINDING ROSSMANN-FOLD SUPERFAMILY PROTEIN"/>
    <property type="match status" value="1"/>
</dbReference>
<proteinExistence type="inferred from homology"/>
<evidence type="ECO:0000256" key="1">
    <source>
        <dbReference type="ARBA" id="ARBA00006484"/>
    </source>
</evidence>
<dbReference type="PRINTS" id="PR00081">
    <property type="entry name" value="GDHRDH"/>
</dbReference>
<comment type="similarity">
    <text evidence="1">Belongs to the short-chain dehydrogenases/reductases (SDR) family.</text>
</comment>
<dbReference type="Gene3D" id="3.40.50.720">
    <property type="entry name" value="NAD(P)-binding Rossmann-like Domain"/>
    <property type="match status" value="1"/>
</dbReference>
<dbReference type="PROSITE" id="PS00061">
    <property type="entry name" value="ADH_SHORT"/>
    <property type="match status" value="1"/>
</dbReference>
<dbReference type="PANTHER" id="PTHR24320">
    <property type="entry name" value="RETINOL DEHYDROGENASE"/>
    <property type="match status" value="1"/>
</dbReference>
<evidence type="ECO:0000313" key="3">
    <source>
        <dbReference type="EMBL" id="ANY65882.1"/>
    </source>
</evidence>
<dbReference type="InterPro" id="IPR020904">
    <property type="entry name" value="Sc_DH/Rdtase_CS"/>
</dbReference>
<protein>
    <submittedName>
        <fullName evidence="3">Short-chain dehydrogenase</fullName>
    </submittedName>
</protein>
<dbReference type="InterPro" id="IPR036291">
    <property type="entry name" value="NAD(P)-bd_dom_sf"/>
</dbReference>
<sequence>MNKQIDVQTALITGANNGIGLALTRRLLGEGWQVAALIRSDFLEDDEEIQAALRKGQLRIYKADLADFASLKLGLKQIKAAEAKLDVLFNNAGGSFSELSMTKQGREQHFDLQTVAPYAVFMELKELLKKGSYKTIVNTSTSSFKTLKKFNAQTLERPTEFKKLFGPYSTSKLALSLWTKELAPALAAEGLRIISVDPGGNNTIRKGKSSGLPFYIKPIMKLFFSHPSKGASLLYEAAVSKQKLAAPGSYLVNGKASELKFADQSAKVLNLVSSIYEREFSKPQ</sequence>
<dbReference type="Pfam" id="PF00106">
    <property type="entry name" value="adh_short"/>
    <property type="match status" value="1"/>
</dbReference>
<dbReference type="SUPFAM" id="SSF51735">
    <property type="entry name" value="NAD(P)-binding Rossmann-fold domains"/>
    <property type="match status" value="1"/>
</dbReference>
<gene>
    <name evidence="3" type="ORF">BBD42_04920</name>
</gene>